<feature type="compositionally biased region" description="Basic residues" evidence="9">
    <location>
        <begin position="51"/>
        <end position="64"/>
    </location>
</feature>
<dbReference type="InterPro" id="IPR047545">
    <property type="entry name" value="BRcat_RBR_RNF216"/>
</dbReference>
<dbReference type="CDD" id="cd16630">
    <property type="entry name" value="RING-HC_RBR_RNF216"/>
    <property type="match status" value="1"/>
</dbReference>
<keyword evidence="5" id="KW-0863">Zinc-finger</keyword>
<feature type="compositionally biased region" description="Polar residues" evidence="9">
    <location>
        <begin position="35"/>
        <end position="45"/>
    </location>
</feature>
<comment type="pathway">
    <text evidence="1">Protein modification; protein ubiquitination.</text>
</comment>
<evidence type="ECO:0000256" key="8">
    <source>
        <dbReference type="SAM" id="Coils"/>
    </source>
</evidence>
<keyword evidence="6" id="KW-0833">Ubl conjugation pathway</keyword>
<keyword evidence="4" id="KW-0677">Repeat</keyword>
<comment type="caution">
    <text evidence="11">The sequence shown here is derived from an EMBL/GenBank/DDBJ whole genome shotgun (WGS) entry which is preliminary data.</text>
</comment>
<evidence type="ECO:0000256" key="4">
    <source>
        <dbReference type="ARBA" id="ARBA00022737"/>
    </source>
</evidence>
<dbReference type="Pfam" id="PF26200">
    <property type="entry name" value="Rcat_RNF216"/>
    <property type="match status" value="1"/>
</dbReference>
<reference evidence="11" key="1">
    <citation type="submission" date="2021-02" db="EMBL/GenBank/DDBJ databases">
        <title>Psilocybe cubensis genome.</title>
        <authorList>
            <person name="Mckernan K.J."/>
            <person name="Crawford S."/>
            <person name="Trippe A."/>
            <person name="Kane L.T."/>
            <person name="Mclaughlin S."/>
        </authorList>
    </citation>
    <scope>NUCLEOTIDE SEQUENCE [LARGE SCALE GENOMIC DNA]</scope>
    <source>
        <strain evidence="11">MGC-MH-2018</strain>
    </source>
</reference>
<evidence type="ECO:0000256" key="6">
    <source>
        <dbReference type="ARBA" id="ARBA00022786"/>
    </source>
</evidence>
<organism evidence="11">
    <name type="scientific">Psilocybe cubensis</name>
    <name type="common">Psychedelic mushroom</name>
    <name type="synonym">Stropharia cubensis</name>
    <dbReference type="NCBI Taxonomy" id="181762"/>
    <lineage>
        <taxon>Eukaryota</taxon>
        <taxon>Fungi</taxon>
        <taxon>Dikarya</taxon>
        <taxon>Basidiomycota</taxon>
        <taxon>Agaricomycotina</taxon>
        <taxon>Agaricomycetes</taxon>
        <taxon>Agaricomycetidae</taxon>
        <taxon>Agaricales</taxon>
        <taxon>Agaricineae</taxon>
        <taxon>Strophariaceae</taxon>
        <taxon>Psilocybe</taxon>
    </lineage>
</organism>
<dbReference type="PROSITE" id="PS51873">
    <property type="entry name" value="TRIAD"/>
    <property type="match status" value="1"/>
</dbReference>
<feature type="compositionally biased region" description="Polar residues" evidence="9">
    <location>
        <begin position="82"/>
        <end position="101"/>
    </location>
</feature>
<feature type="domain" description="RING-type" evidence="10">
    <location>
        <begin position="517"/>
        <end position="735"/>
    </location>
</feature>
<dbReference type="Gene3D" id="1.20.120.1750">
    <property type="match status" value="1"/>
</dbReference>
<keyword evidence="7" id="KW-0862">Zinc</keyword>
<proteinExistence type="predicted"/>
<evidence type="ECO:0000256" key="5">
    <source>
        <dbReference type="ARBA" id="ARBA00022771"/>
    </source>
</evidence>
<keyword evidence="2" id="KW-0808">Transferase</keyword>
<dbReference type="SUPFAM" id="SSF57850">
    <property type="entry name" value="RING/U-box"/>
    <property type="match status" value="2"/>
</dbReference>
<keyword evidence="8" id="KW-0175">Coiled coil</keyword>
<dbReference type="CDD" id="cd20339">
    <property type="entry name" value="BRcat_RBR_RNF216"/>
    <property type="match status" value="1"/>
</dbReference>
<dbReference type="InterPro" id="IPR044066">
    <property type="entry name" value="TRIAD_supradom"/>
</dbReference>
<feature type="region of interest" description="Disordered" evidence="9">
    <location>
        <begin position="138"/>
        <end position="172"/>
    </location>
</feature>
<dbReference type="GO" id="GO:0016740">
    <property type="term" value="F:transferase activity"/>
    <property type="evidence" value="ECO:0007669"/>
    <property type="project" value="UniProtKB-KW"/>
</dbReference>
<name>A0A8H8CM22_PSICU</name>
<dbReference type="InterPro" id="IPR013083">
    <property type="entry name" value="Znf_RING/FYVE/PHD"/>
</dbReference>
<evidence type="ECO:0000256" key="2">
    <source>
        <dbReference type="ARBA" id="ARBA00022679"/>
    </source>
</evidence>
<evidence type="ECO:0000256" key="7">
    <source>
        <dbReference type="ARBA" id="ARBA00022833"/>
    </source>
</evidence>
<keyword evidence="3" id="KW-0479">Metal-binding</keyword>
<evidence type="ECO:0000256" key="9">
    <source>
        <dbReference type="SAM" id="MobiDB-lite"/>
    </source>
</evidence>
<feature type="coiled-coil region" evidence="8">
    <location>
        <begin position="860"/>
        <end position="935"/>
    </location>
</feature>
<gene>
    <name evidence="11" type="ORF">JR316_004522</name>
</gene>
<accession>A0A8H8CM22</accession>
<evidence type="ECO:0000256" key="1">
    <source>
        <dbReference type="ARBA" id="ARBA00004906"/>
    </source>
</evidence>
<dbReference type="InterPro" id="IPR047546">
    <property type="entry name" value="Rcat_RBR_RNF216"/>
</dbReference>
<dbReference type="GO" id="GO:0008270">
    <property type="term" value="F:zinc ion binding"/>
    <property type="evidence" value="ECO:0007669"/>
    <property type="project" value="UniProtKB-KW"/>
</dbReference>
<protein>
    <recommendedName>
        <fullName evidence="10">RING-type domain-containing protein</fullName>
    </recommendedName>
</protein>
<evidence type="ECO:0000259" key="10">
    <source>
        <dbReference type="PROSITE" id="PS51873"/>
    </source>
</evidence>
<dbReference type="AlphaFoldDB" id="A0A8H8CM22"/>
<feature type="region of interest" description="Disordered" evidence="9">
    <location>
        <begin position="1"/>
        <end position="118"/>
    </location>
</feature>
<sequence>MSIQAKPVGAKRGAQIVIDIGSSPEPTEPGFVKSASRSRTTSGQANVSGKGKGKAKAKSNKKTGKVIMGPVIELTDSESDSEQPGPSVPQSQIQTNDQAQAGPSRPRPKPFPIVSPQRSNSALAALPVAASLENIPVASGSGSTSGSQKKRKAPQPTLFLPSQSDEENKPPVVDVDTIPNNRAEIVEPGMNALVLDDNLDLEMDQYLQQFHEEDKRARQRLEAPLAGVAPVAAPVPHPHMPEVHQIVPPIPVPVHQPIPAVPPPQNLPRHIAEPVVQVQPEHGPQSQGDPMVKVIAQVLEIMPDVDPDYLRGLVETHLPNFGAQTTEHILGLLFENGGYPRVDRSKGKRKATVHHDSENPQKKMKVDYASKERNVNSPVYHEFALIHLQLSFPLVPKPFLRRTLEQNNGLYAPTHFAVAALHKAYADDAHNPHRFLPYIPKTMRYNPSKDLRIHGRRSDKEFAEERKWLIEHLQDPTETKLGVVGTAISDEAGLSGKGKGKEKDEGEIEDIPLEDGTGIECQCCFSEYAFDRMVQCPEAHLFCSSCVSQYAATKLGEHNHLILCMHASGCSLPFTESELRRILSPKLMSLYERVKQQKEIEAAGLEGLEECPFCEWKCVLEASNEEEKLFRCGNEEGGCGVVSCRSCKKKDHLPKSCKEAEEDKVLDGRHAIEEAMTRALMRNCPKCNKAFVKETGCNKMTCPHCRTLSCYVCRKVIDGYQHFDQMPGQPSTSKSAGKCRLWDNVEERHALEVRAAAEKAAAEYKRDHPEVSDEGIKIDLPAVPPPAPAPQIVRLNHAPHLPHDALLRGIAPQAAVRGPILMGALPGQQVGNEVARPMVHPGIQVFPARVENPAARQTRLARIAQQHREYQLRLAEQQQQQQQQQQIQQQQQEAQARIQPVQEHRNAVGNFAVQYAQLEQQRVALQQQLAERIVQERQLAQQRALGLQQQQRQDRFVVPPAGMGALQGINYNNFPQILAGPQGGIQQRMEVVEPAADNFLQRAEAMILAHEPQQAEQQRMAAARRVPVQLAAPGLAHPGHMAYEIDALRRYNEERAGQR</sequence>
<dbReference type="Pfam" id="PF26191">
    <property type="entry name" value="RING-HC_RBR_RNF216"/>
    <property type="match status" value="1"/>
</dbReference>
<dbReference type="Gene3D" id="3.30.40.10">
    <property type="entry name" value="Zinc/RING finger domain, C3HC4 (zinc finger)"/>
    <property type="match status" value="1"/>
</dbReference>
<dbReference type="PANTHER" id="PTHR22770:SF47">
    <property type="entry name" value="E3 UBIQUITIN-PROTEIN LIGASE RNF216"/>
    <property type="match status" value="1"/>
</dbReference>
<dbReference type="InterPro" id="IPR047544">
    <property type="entry name" value="RING-HC_RBR_RNF216"/>
</dbReference>
<evidence type="ECO:0000313" key="11">
    <source>
        <dbReference type="EMBL" id="KAG5170135.1"/>
    </source>
</evidence>
<dbReference type="CDD" id="cd20353">
    <property type="entry name" value="Rcat_RBR_RNF216"/>
    <property type="match status" value="1"/>
</dbReference>
<dbReference type="InterPro" id="IPR051628">
    <property type="entry name" value="LUBAC_E3_Ligases"/>
</dbReference>
<evidence type="ECO:0000256" key="3">
    <source>
        <dbReference type="ARBA" id="ARBA00022723"/>
    </source>
</evidence>
<dbReference type="PANTHER" id="PTHR22770">
    <property type="entry name" value="UBIQUITIN CONJUGATING ENZYME 7 INTERACTING PROTEIN-RELATED"/>
    <property type="match status" value="1"/>
</dbReference>
<dbReference type="EMBL" id="JAFIQS010000004">
    <property type="protein sequence ID" value="KAG5170135.1"/>
    <property type="molecule type" value="Genomic_DNA"/>
</dbReference>